<dbReference type="InterPro" id="IPR027417">
    <property type="entry name" value="P-loop_NTPase"/>
</dbReference>
<keyword evidence="2" id="KW-1185">Reference proteome</keyword>
<dbReference type="SUPFAM" id="SSF52540">
    <property type="entry name" value="P-loop containing nucleoside triphosphate hydrolases"/>
    <property type="match status" value="1"/>
</dbReference>
<protein>
    <submittedName>
        <fullName evidence="1">Nucleoside/nucleotide kinase family protein</fullName>
    </submittedName>
</protein>
<evidence type="ECO:0000313" key="2">
    <source>
        <dbReference type="Proteomes" id="UP000218944"/>
    </source>
</evidence>
<gene>
    <name evidence="1" type="ORF">CK936_07185</name>
</gene>
<dbReference type="RefSeq" id="WP_095579605.1">
    <property type="nucleotide sequence ID" value="NZ_JAJQQQ010000010.1"/>
</dbReference>
<sequence length="221" mass="24025">MGLTELAADAWRLAVTRPRAALGLAGPPGAGKSTLARALVAEVDARYGTGSAAYLPLDGFHLSNAQLARLGLTDRKGSAPSFDVWGYVELLRRVLAEDAPAGREVYVPDYDRALHEPVAARHVVPGTARLVVTEGNYLACDEPGWRDARGLLAEVWYLETSDEVRQGRLLERQRTGGRDEAAARAWVQGNDHPNGERVKVSRPNCDRILPTVGLDMTNGRY</sequence>
<organism evidence="1 2">
    <name type="scientific">Streptomyces albireticuli</name>
    <dbReference type="NCBI Taxonomy" id="1940"/>
    <lineage>
        <taxon>Bacteria</taxon>
        <taxon>Bacillati</taxon>
        <taxon>Actinomycetota</taxon>
        <taxon>Actinomycetes</taxon>
        <taxon>Kitasatosporales</taxon>
        <taxon>Streptomycetaceae</taxon>
        <taxon>Streptomyces</taxon>
    </lineage>
</organism>
<dbReference type="GO" id="GO:0016301">
    <property type="term" value="F:kinase activity"/>
    <property type="evidence" value="ECO:0007669"/>
    <property type="project" value="UniProtKB-KW"/>
</dbReference>
<evidence type="ECO:0000313" key="1">
    <source>
        <dbReference type="EMBL" id="PAU49532.1"/>
    </source>
</evidence>
<keyword evidence="1" id="KW-0418">Kinase</keyword>
<dbReference type="EMBL" id="NSJV01000137">
    <property type="protein sequence ID" value="PAU49532.1"/>
    <property type="molecule type" value="Genomic_DNA"/>
</dbReference>
<keyword evidence="1" id="KW-0808">Transferase</keyword>
<comment type="caution">
    <text evidence="1">The sequence shown here is derived from an EMBL/GenBank/DDBJ whole genome shotgun (WGS) entry which is preliminary data.</text>
</comment>
<dbReference type="Gene3D" id="3.40.50.300">
    <property type="entry name" value="P-loop containing nucleotide triphosphate hydrolases"/>
    <property type="match status" value="2"/>
</dbReference>
<reference evidence="1 2" key="1">
    <citation type="submission" date="2017-08" db="EMBL/GenBank/DDBJ databases">
        <title>Genome sequence of Streptomyces albireticuli NRRL B-1670.</title>
        <authorList>
            <person name="Graham D.E."/>
            <person name="Mahan K.M."/>
            <person name="Klingeman D.M."/>
            <person name="Hettich R.L."/>
            <person name="Parry R.J."/>
            <person name="Spain J.C."/>
        </authorList>
    </citation>
    <scope>NUCLEOTIDE SEQUENCE [LARGE SCALE GENOMIC DNA]</scope>
    <source>
        <strain evidence="1 2">NRRL B-1670</strain>
    </source>
</reference>
<accession>A0A2A2DE29</accession>
<dbReference type="AlphaFoldDB" id="A0A2A2DE29"/>
<name>A0A2A2DE29_9ACTN</name>
<proteinExistence type="predicted"/>
<dbReference type="Proteomes" id="UP000218944">
    <property type="component" value="Unassembled WGS sequence"/>
</dbReference>
<dbReference type="PANTHER" id="PTHR10285">
    <property type="entry name" value="URIDINE KINASE"/>
    <property type="match status" value="1"/>
</dbReference>